<keyword evidence="4" id="KW-1133">Transmembrane helix</keyword>
<dbReference type="SUPFAM" id="SSF46785">
    <property type="entry name" value="Winged helix' DNA-binding domain"/>
    <property type="match status" value="1"/>
</dbReference>
<dbReference type="InterPro" id="IPR002577">
    <property type="entry name" value="HTH_HxlR"/>
</dbReference>
<feature type="transmembrane region" description="Helical" evidence="4">
    <location>
        <begin position="14"/>
        <end position="33"/>
    </location>
</feature>
<dbReference type="PANTHER" id="PTHR33204">
    <property type="entry name" value="TRANSCRIPTIONAL REGULATOR, MARR FAMILY"/>
    <property type="match status" value="1"/>
</dbReference>
<evidence type="ECO:0000256" key="4">
    <source>
        <dbReference type="SAM" id="Phobius"/>
    </source>
</evidence>
<dbReference type="InterPro" id="IPR036388">
    <property type="entry name" value="WH-like_DNA-bd_sf"/>
</dbReference>
<keyword evidence="2" id="KW-0238">DNA-binding</keyword>
<keyword evidence="3" id="KW-0804">Transcription</keyword>
<organism evidence="6 7">
    <name type="scientific">Lactiplantibacillus dongliensis</name>
    <dbReference type="NCBI Taxonomy" id="2559919"/>
    <lineage>
        <taxon>Bacteria</taxon>
        <taxon>Bacillati</taxon>
        <taxon>Bacillota</taxon>
        <taxon>Bacilli</taxon>
        <taxon>Lactobacillales</taxon>
        <taxon>Lactobacillaceae</taxon>
        <taxon>Lactiplantibacillus</taxon>
    </lineage>
</organism>
<dbReference type="Gene3D" id="1.10.10.10">
    <property type="entry name" value="Winged helix-like DNA-binding domain superfamily/Winged helix DNA-binding domain"/>
    <property type="match status" value="1"/>
</dbReference>
<dbReference type="PROSITE" id="PS51118">
    <property type="entry name" value="HTH_HXLR"/>
    <property type="match status" value="1"/>
</dbReference>
<evidence type="ECO:0000313" key="7">
    <source>
        <dbReference type="Proteomes" id="UP001596253"/>
    </source>
</evidence>
<name>A0ABW1R7G5_9LACO</name>
<reference evidence="7" key="1">
    <citation type="journal article" date="2019" name="Int. J. Syst. Evol. Microbiol.">
        <title>The Global Catalogue of Microorganisms (GCM) 10K type strain sequencing project: providing services to taxonomists for standard genome sequencing and annotation.</title>
        <authorList>
            <consortium name="The Broad Institute Genomics Platform"/>
            <consortium name="The Broad Institute Genome Sequencing Center for Infectious Disease"/>
            <person name="Wu L."/>
            <person name="Ma J."/>
        </authorList>
    </citation>
    <scope>NUCLEOTIDE SEQUENCE [LARGE SCALE GENOMIC DNA]</scope>
    <source>
        <strain evidence="7">CCM 8932</strain>
    </source>
</reference>
<feature type="domain" description="HTH hxlR-type" evidence="5">
    <location>
        <begin position="12"/>
        <end position="108"/>
    </location>
</feature>
<dbReference type="EMBL" id="JBHSSD010000052">
    <property type="protein sequence ID" value="MFC6165495.1"/>
    <property type="molecule type" value="Genomic_DNA"/>
</dbReference>
<sequence>MSTSKFKDNDRTSFGYTLGLISGKWKLLIIFYLHHQQTLRYGELHRLLGHITHKTLSHTLKELEVDGLILRTQYPEIPLRVEYQLTANGESLFPIIQSMCQWGDTHRP</sequence>
<dbReference type="PANTHER" id="PTHR33204:SF29">
    <property type="entry name" value="TRANSCRIPTIONAL REGULATOR"/>
    <property type="match status" value="1"/>
</dbReference>
<comment type="caution">
    <text evidence="6">The sequence shown here is derived from an EMBL/GenBank/DDBJ whole genome shotgun (WGS) entry which is preliminary data.</text>
</comment>
<proteinExistence type="predicted"/>
<protein>
    <submittedName>
        <fullName evidence="6">Winged helix-turn-helix transcriptional regulator</fullName>
    </submittedName>
</protein>
<dbReference type="RefSeq" id="WP_137640636.1">
    <property type="nucleotide sequence ID" value="NZ_BJDK01000024.1"/>
</dbReference>
<dbReference type="InterPro" id="IPR036390">
    <property type="entry name" value="WH_DNA-bd_sf"/>
</dbReference>
<evidence type="ECO:0000313" key="6">
    <source>
        <dbReference type="EMBL" id="MFC6165495.1"/>
    </source>
</evidence>
<dbReference type="Proteomes" id="UP001596253">
    <property type="component" value="Unassembled WGS sequence"/>
</dbReference>
<accession>A0ABW1R7G5</accession>
<keyword evidence="7" id="KW-1185">Reference proteome</keyword>
<dbReference type="Pfam" id="PF01638">
    <property type="entry name" value="HxlR"/>
    <property type="match status" value="1"/>
</dbReference>
<evidence type="ECO:0000259" key="5">
    <source>
        <dbReference type="PROSITE" id="PS51118"/>
    </source>
</evidence>
<evidence type="ECO:0000256" key="2">
    <source>
        <dbReference type="ARBA" id="ARBA00023125"/>
    </source>
</evidence>
<evidence type="ECO:0000256" key="1">
    <source>
        <dbReference type="ARBA" id="ARBA00023015"/>
    </source>
</evidence>
<keyword evidence="4" id="KW-0472">Membrane</keyword>
<keyword evidence="4" id="KW-0812">Transmembrane</keyword>
<keyword evidence="1" id="KW-0805">Transcription regulation</keyword>
<gene>
    <name evidence="6" type="ORF">ACFP3T_12510</name>
</gene>
<evidence type="ECO:0000256" key="3">
    <source>
        <dbReference type="ARBA" id="ARBA00023163"/>
    </source>
</evidence>